<dbReference type="SUPFAM" id="SSF52540">
    <property type="entry name" value="P-loop containing nucleoside triphosphate hydrolases"/>
    <property type="match status" value="1"/>
</dbReference>
<dbReference type="Pfam" id="PF00196">
    <property type="entry name" value="GerE"/>
    <property type="match status" value="1"/>
</dbReference>
<organism evidence="5 6">
    <name type="scientific">Azorhizobium oxalatiphilum</name>
    <dbReference type="NCBI Taxonomy" id="980631"/>
    <lineage>
        <taxon>Bacteria</taxon>
        <taxon>Pseudomonadati</taxon>
        <taxon>Pseudomonadota</taxon>
        <taxon>Alphaproteobacteria</taxon>
        <taxon>Hyphomicrobiales</taxon>
        <taxon>Xanthobacteraceae</taxon>
        <taxon>Azorhizobium</taxon>
    </lineage>
</organism>
<accession>A0A917CKS6</accession>
<name>A0A917CKS6_9HYPH</name>
<sequence length="883" mass="97892">MPIKFRPALPSIPLVERPRLLALLDSALEVPLTIVQAPPGFGKTTLLGQWRQELMGRGYAVPWLSVDRHDSDPTVFALSMLGALDAIAPEPERLLQPGQATDSESLFAQIVQALTGAGRPFIFFLDDYHFAEQRENDLLLQRLLRVLPPHVHLIVATRTRPSLGLPEMQASGKLLHLKAEHLRFEAQESLSMLESSFATAEIAVLAERTQGWPVALQIARVWAADQGGLDKRIAGFSGSTEDMAAYMVDQVMEELPEPARDLLIRTAILDSIDGDIANHLCARTDCWETLEKLERLNPLFYPVDAGRTTFRHHHLFREFLLARLRQQGEAPRRTLHLRAADWLAGKGMVFEAVEHARAAGEPDAALAILEHAGLFHRILREGADRYRSFKILFTPEALARYPRITVAQALLWIKDGDPDGARALLSNLRDKLDAGDYSDVGAQLDLDIAVMEGFLSNYVDGGVTSEALAAMERFVTTIPPHEPWYRALVHNLICTMRLHRGDLIGAGHSASSSIEQFSLAGLQYGLFFMTQHEARLRMLRGHLGVADRKASDAARIARMHFPEDRTMQAHVRILQAALEYERNELESEVGHLPEALTQLERADGWVEVYLAAYRVALGTAFSRAGLAGLQPLLIAGRNFARRRDMPRIAWFLEAREAHYTLLAGDITRSRQLVEANARNLALLEERFDATQTWSERAEHRAMRARLLIAEGSVEAARAMLVPLIAGHEAAGLGWYAAQAYLLLALAEQALGQPEAAFAALREALQRTGDGRTLRLFVEEGPAVSTLSMELLAGTGTSALPALLVPWLREVAEAVHAASDTTPLTPREREVFELLRQGCANKRIARALGITDNAVKFHLKNIFRKLGLRGRREVTAMGAKQVSA</sequence>
<dbReference type="Pfam" id="PF25873">
    <property type="entry name" value="WHD_MalT"/>
    <property type="match status" value="1"/>
</dbReference>
<dbReference type="GO" id="GO:0006355">
    <property type="term" value="P:regulation of DNA-templated transcription"/>
    <property type="evidence" value="ECO:0007669"/>
    <property type="project" value="InterPro"/>
</dbReference>
<dbReference type="Proteomes" id="UP000606044">
    <property type="component" value="Unassembled WGS sequence"/>
</dbReference>
<keyword evidence="3" id="KW-0804">Transcription</keyword>
<feature type="domain" description="HTH luxR-type" evidence="4">
    <location>
        <begin position="816"/>
        <end position="881"/>
    </location>
</feature>
<protein>
    <submittedName>
        <fullName evidence="5">LuxR family transcriptional regulator</fullName>
    </submittedName>
</protein>
<dbReference type="PROSITE" id="PS50043">
    <property type="entry name" value="HTH_LUXR_2"/>
    <property type="match status" value="1"/>
</dbReference>
<keyword evidence="1" id="KW-0805">Transcription regulation</keyword>
<dbReference type="SMART" id="SM00421">
    <property type="entry name" value="HTH_LUXR"/>
    <property type="match status" value="1"/>
</dbReference>
<dbReference type="GO" id="GO:0003677">
    <property type="term" value="F:DNA binding"/>
    <property type="evidence" value="ECO:0007669"/>
    <property type="project" value="UniProtKB-KW"/>
</dbReference>
<evidence type="ECO:0000256" key="3">
    <source>
        <dbReference type="ARBA" id="ARBA00023163"/>
    </source>
</evidence>
<dbReference type="Gene3D" id="1.10.10.10">
    <property type="entry name" value="Winged helix-like DNA-binding domain superfamily/Winged helix DNA-binding domain"/>
    <property type="match status" value="1"/>
</dbReference>
<dbReference type="Gene3D" id="1.25.40.10">
    <property type="entry name" value="Tetratricopeptide repeat domain"/>
    <property type="match status" value="1"/>
</dbReference>
<dbReference type="Pfam" id="PF17874">
    <property type="entry name" value="TPR_MalT"/>
    <property type="match status" value="1"/>
</dbReference>
<dbReference type="InterPro" id="IPR016032">
    <property type="entry name" value="Sig_transdc_resp-reg_C-effctor"/>
</dbReference>
<dbReference type="Gene3D" id="3.40.50.300">
    <property type="entry name" value="P-loop containing nucleotide triphosphate hydrolases"/>
    <property type="match status" value="1"/>
</dbReference>
<keyword evidence="2" id="KW-0238">DNA-binding</keyword>
<dbReference type="EMBL" id="BMCT01000015">
    <property type="protein sequence ID" value="GGF89494.1"/>
    <property type="molecule type" value="Genomic_DNA"/>
</dbReference>
<dbReference type="InterPro" id="IPR000792">
    <property type="entry name" value="Tscrpt_reg_LuxR_C"/>
</dbReference>
<evidence type="ECO:0000313" key="6">
    <source>
        <dbReference type="Proteomes" id="UP000606044"/>
    </source>
</evidence>
<dbReference type="CDD" id="cd06170">
    <property type="entry name" value="LuxR_C_like"/>
    <property type="match status" value="1"/>
</dbReference>
<dbReference type="PANTHER" id="PTHR44688">
    <property type="entry name" value="DNA-BINDING TRANSCRIPTIONAL ACTIVATOR DEVR_DOSR"/>
    <property type="match status" value="1"/>
</dbReference>
<dbReference type="InterPro" id="IPR036388">
    <property type="entry name" value="WH-like_DNA-bd_sf"/>
</dbReference>
<evidence type="ECO:0000256" key="2">
    <source>
        <dbReference type="ARBA" id="ARBA00023125"/>
    </source>
</evidence>
<proteinExistence type="predicted"/>
<dbReference type="InterPro" id="IPR059106">
    <property type="entry name" value="WHD_MalT"/>
</dbReference>
<evidence type="ECO:0000259" key="4">
    <source>
        <dbReference type="PROSITE" id="PS50043"/>
    </source>
</evidence>
<dbReference type="AlphaFoldDB" id="A0A917CKS6"/>
<keyword evidence="6" id="KW-1185">Reference proteome</keyword>
<dbReference type="InterPro" id="IPR027417">
    <property type="entry name" value="P-loop_NTPase"/>
</dbReference>
<dbReference type="InterPro" id="IPR041617">
    <property type="entry name" value="TPR_MalT"/>
</dbReference>
<dbReference type="PANTHER" id="PTHR44688:SF16">
    <property type="entry name" value="DNA-BINDING TRANSCRIPTIONAL ACTIVATOR DEVR_DOSR"/>
    <property type="match status" value="1"/>
</dbReference>
<comment type="caution">
    <text evidence="5">The sequence shown here is derived from an EMBL/GenBank/DDBJ whole genome shotgun (WGS) entry which is preliminary data.</text>
</comment>
<gene>
    <name evidence="5" type="ORF">GCM10007301_56770</name>
</gene>
<reference evidence="5" key="1">
    <citation type="journal article" date="2014" name="Int. J. Syst. Evol. Microbiol.">
        <title>Complete genome sequence of Corynebacterium casei LMG S-19264T (=DSM 44701T), isolated from a smear-ripened cheese.</title>
        <authorList>
            <consortium name="US DOE Joint Genome Institute (JGI-PGF)"/>
            <person name="Walter F."/>
            <person name="Albersmeier A."/>
            <person name="Kalinowski J."/>
            <person name="Ruckert C."/>
        </authorList>
    </citation>
    <scope>NUCLEOTIDE SEQUENCE</scope>
    <source>
        <strain evidence="5">CCM 7897</strain>
    </source>
</reference>
<dbReference type="InterPro" id="IPR011990">
    <property type="entry name" value="TPR-like_helical_dom_sf"/>
</dbReference>
<dbReference type="SUPFAM" id="SSF46894">
    <property type="entry name" value="C-terminal effector domain of the bipartite response regulators"/>
    <property type="match status" value="1"/>
</dbReference>
<dbReference type="Pfam" id="PF13191">
    <property type="entry name" value="AAA_16"/>
    <property type="match status" value="1"/>
</dbReference>
<dbReference type="PRINTS" id="PR00038">
    <property type="entry name" value="HTHLUXR"/>
</dbReference>
<evidence type="ECO:0000313" key="5">
    <source>
        <dbReference type="EMBL" id="GGF89494.1"/>
    </source>
</evidence>
<reference evidence="5" key="2">
    <citation type="submission" date="2020-09" db="EMBL/GenBank/DDBJ databases">
        <authorList>
            <person name="Sun Q."/>
            <person name="Sedlacek I."/>
        </authorList>
    </citation>
    <scope>NUCLEOTIDE SEQUENCE</scope>
    <source>
        <strain evidence="5">CCM 7897</strain>
    </source>
</reference>
<dbReference type="InterPro" id="IPR041664">
    <property type="entry name" value="AAA_16"/>
</dbReference>
<evidence type="ECO:0000256" key="1">
    <source>
        <dbReference type="ARBA" id="ARBA00023015"/>
    </source>
</evidence>